<dbReference type="Pfam" id="PF00041">
    <property type="entry name" value="fn3"/>
    <property type="match status" value="2"/>
</dbReference>
<dbReference type="InterPro" id="IPR036116">
    <property type="entry name" value="FN3_sf"/>
</dbReference>
<keyword evidence="5" id="KW-0146">Chitin degradation</keyword>
<dbReference type="SMART" id="SM00060">
    <property type="entry name" value="FN3"/>
    <property type="match status" value="2"/>
</dbReference>
<evidence type="ECO:0000259" key="11">
    <source>
        <dbReference type="PROSITE" id="PS50853"/>
    </source>
</evidence>
<dbReference type="InterPro" id="IPR017853">
    <property type="entry name" value="GH"/>
</dbReference>
<evidence type="ECO:0000256" key="4">
    <source>
        <dbReference type="ARBA" id="ARBA00022801"/>
    </source>
</evidence>
<dbReference type="RefSeq" id="WP_344823215.1">
    <property type="nucleotide sequence ID" value="NZ_BAAAUV010000003.1"/>
</dbReference>
<dbReference type="InterPro" id="IPR001223">
    <property type="entry name" value="Glyco_hydro18_cat"/>
</dbReference>
<dbReference type="EMBL" id="BAAAUV010000003">
    <property type="protein sequence ID" value="GAA3200279.1"/>
    <property type="molecule type" value="Genomic_DNA"/>
</dbReference>
<feature type="signal peptide" evidence="10">
    <location>
        <begin position="1"/>
        <end position="25"/>
    </location>
</feature>
<dbReference type="SMART" id="SM00637">
    <property type="entry name" value="CBD_II"/>
    <property type="match status" value="1"/>
</dbReference>
<evidence type="ECO:0000256" key="8">
    <source>
        <dbReference type="ARBA" id="ARBA00023326"/>
    </source>
</evidence>
<evidence type="ECO:0000256" key="6">
    <source>
        <dbReference type="ARBA" id="ARBA00023277"/>
    </source>
</evidence>
<sequence>MRRLTTSLAIAALFTPLLAALPASADTPSTATFVSQGDWGSGFQGAYTIKAGSAGLTSWKLEFDLPAGAALSSVWDADYTRSGQHYTLVNKGWNGTLAAGATVSPGFVGAPGGGVVPSGCKLNGNPCDGGGGTTDARPTAPTGLASTAITENSVALAWQAGTDDKGVTGYNVYNGATKVATVTGLAATVTGLASNASYTFTVKTVDTANQESDASAPLTVRTTGIDDKVAPSVPAGLTATASGSSAIGLSWTASTDNVGVTGYDVYRGATKVGTATGTSYTDSGLTANTAYTYTVRAKDAANNVSAASASATATTKATDPPPAKYEKIGYFTQWGVYGRNFHVKNLQTSGAAKNLTTIQYAFANVNADGKCFEVNALGQGDSYADYQRSYDAASSVDGVADKWDDPLRGNFGQLKRLKALNPHLKVNMSIGGWTWSKYFSDAALTDASRKAFVSSCIDMFLKGNLPVGDGAGGTGAAYGVFDGFDIDWEWPGSTAGEVGNVVRPEDKQNFTLMLAEFRRQLDAYGAQVNRRFGLTFFMPANPHEIEVGLEVDKIHQYLDYGNVQGYDFHGRWETTTNHHDNLYDVAGDPNPADKQYSIDKVIKAYKAKGFPAQKLTVGMPMYGFGWTGVPNGGKNGLWQTSTGLAQGTVEKGVEDFKNIKNLPGTVYRDPAGSAWKYDGTTFWNFMDPQLATLKANYVKDQGLGGAMFWSLDGDDATASLSGAVASVLK</sequence>
<evidence type="ECO:0000256" key="1">
    <source>
        <dbReference type="ARBA" id="ARBA00000822"/>
    </source>
</evidence>
<feature type="chain" id="PRO_5045790682" description="chitinase" evidence="10">
    <location>
        <begin position="26"/>
        <end position="729"/>
    </location>
</feature>
<comment type="similarity">
    <text evidence="2">Belongs to the glycosyl hydrolase 18 family. Chitinase class II subfamily.</text>
</comment>
<dbReference type="InterPro" id="IPR008965">
    <property type="entry name" value="CBM2/CBM3_carb-bd_dom_sf"/>
</dbReference>
<feature type="domain" description="Fibronectin type-III" evidence="11">
    <location>
        <begin position="233"/>
        <end position="318"/>
    </location>
</feature>
<dbReference type="InterPro" id="IPR013783">
    <property type="entry name" value="Ig-like_fold"/>
</dbReference>
<dbReference type="SMART" id="SM00636">
    <property type="entry name" value="Glyco_18"/>
    <property type="match status" value="1"/>
</dbReference>
<evidence type="ECO:0000256" key="2">
    <source>
        <dbReference type="ARBA" id="ARBA00009121"/>
    </source>
</evidence>
<dbReference type="PROSITE" id="PS01095">
    <property type="entry name" value="GH18_1"/>
    <property type="match status" value="1"/>
</dbReference>
<dbReference type="SUPFAM" id="SSF49265">
    <property type="entry name" value="Fibronectin type III"/>
    <property type="match status" value="2"/>
</dbReference>
<evidence type="ECO:0000313" key="15">
    <source>
        <dbReference type="Proteomes" id="UP001501237"/>
    </source>
</evidence>
<dbReference type="InterPro" id="IPR012291">
    <property type="entry name" value="CBM2_carb-bd_dom_sf"/>
</dbReference>
<keyword evidence="4 9" id="KW-0378">Hydrolase</keyword>
<dbReference type="SUPFAM" id="SSF49384">
    <property type="entry name" value="Carbohydrate-binding domain"/>
    <property type="match status" value="1"/>
</dbReference>
<dbReference type="PROSITE" id="PS51910">
    <property type="entry name" value="GH18_2"/>
    <property type="match status" value="1"/>
</dbReference>
<evidence type="ECO:0000259" key="13">
    <source>
        <dbReference type="PROSITE" id="PS51910"/>
    </source>
</evidence>
<dbReference type="SUPFAM" id="SSF51445">
    <property type="entry name" value="(Trans)glycosidases"/>
    <property type="match status" value="1"/>
</dbReference>
<dbReference type="InterPro" id="IPR001579">
    <property type="entry name" value="Glyco_hydro_18_chit_AS"/>
</dbReference>
<feature type="domain" description="GH18" evidence="13">
    <location>
        <begin position="325"/>
        <end position="729"/>
    </location>
</feature>
<accession>A0ABP6Q705</accession>
<evidence type="ECO:0000256" key="5">
    <source>
        <dbReference type="ARBA" id="ARBA00023024"/>
    </source>
</evidence>
<keyword evidence="15" id="KW-1185">Reference proteome</keyword>
<dbReference type="InterPro" id="IPR003961">
    <property type="entry name" value="FN3_dom"/>
</dbReference>
<dbReference type="Gene3D" id="3.10.50.10">
    <property type="match status" value="1"/>
</dbReference>
<dbReference type="CDD" id="cd06548">
    <property type="entry name" value="GH18_chitinase"/>
    <property type="match status" value="1"/>
</dbReference>
<evidence type="ECO:0000256" key="3">
    <source>
        <dbReference type="ARBA" id="ARBA00012729"/>
    </source>
</evidence>
<gene>
    <name evidence="14" type="ORF">GCM10010468_12850</name>
</gene>
<dbReference type="PROSITE" id="PS50853">
    <property type="entry name" value="FN3"/>
    <property type="match status" value="2"/>
</dbReference>
<dbReference type="CDD" id="cd00063">
    <property type="entry name" value="FN3"/>
    <property type="match status" value="2"/>
</dbReference>
<reference evidence="15" key="1">
    <citation type="journal article" date="2019" name="Int. J. Syst. Evol. Microbiol.">
        <title>The Global Catalogue of Microorganisms (GCM) 10K type strain sequencing project: providing services to taxonomists for standard genome sequencing and annotation.</title>
        <authorList>
            <consortium name="The Broad Institute Genomics Platform"/>
            <consortium name="The Broad Institute Genome Sequencing Center for Infectious Disease"/>
            <person name="Wu L."/>
            <person name="Ma J."/>
        </authorList>
    </citation>
    <scope>NUCLEOTIDE SEQUENCE [LARGE SCALE GENOMIC DNA]</scope>
    <source>
        <strain evidence="15">JCM 9377</strain>
    </source>
</reference>
<dbReference type="Gene3D" id="2.60.40.10">
    <property type="entry name" value="Immunoglobulins"/>
    <property type="match status" value="2"/>
</dbReference>
<protein>
    <recommendedName>
        <fullName evidence="3">chitinase</fullName>
        <ecNumber evidence="3">3.2.1.14</ecNumber>
    </recommendedName>
</protein>
<dbReference type="InterPro" id="IPR001919">
    <property type="entry name" value="CBD2"/>
</dbReference>
<dbReference type="SUPFAM" id="SSF54556">
    <property type="entry name" value="Chitinase insertion domain"/>
    <property type="match status" value="1"/>
</dbReference>
<dbReference type="PANTHER" id="PTHR11177">
    <property type="entry name" value="CHITINASE"/>
    <property type="match status" value="1"/>
</dbReference>
<dbReference type="PANTHER" id="PTHR11177:SF317">
    <property type="entry name" value="CHITINASE 12-RELATED"/>
    <property type="match status" value="1"/>
</dbReference>
<organism evidence="14 15">
    <name type="scientific">Actinocorallia longicatena</name>
    <dbReference type="NCBI Taxonomy" id="111803"/>
    <lineage>
        <taxon>Bacteria</taxon>
        <taxon>Bacillati</taxon>
        <taxon>Actinomycetota</taxon>
        <taxon>Actinomycetes</taxon>
        <taxon>Streptosporangiales</taxon>
        <taxon>Thermomonosporaceae</taxon>
        <taxon>Actinocorallia</taxon>
    </lineage>
</organism>
<dbReference type="PROSITE" id="PS51173">
    <property type="entry name" value="CBM2"/>
    <property type="match status" value="1"/>
</dbReference>
<dbReference type="InterPro" id="IPR050314">
    <property type="entry name" value="Glycosyl_Hydrlase_18"/>
</dbReference>
<dbReference type="Gene3D" id="3.20.20.80">
    <property type="entry name" value="Glycosidases"/>
    <property type="match status" value="1"/>
</dbReference>
<evidence type="ECO:0000256" key="9">
    <source>
        <dbReference type="RuleBase" id="RU000489"/>
    </source>
</evidence>
<feature type="domain" description="CBM2" evidence="12">
    <location>
        <begin position="22"/>
        <end position="130"/>
    </location>
</feature>
<comment type="catalytic activity">
    <reaction evidence="1">
        <text>Random endo-hydrolysis of N-acetyl-beta-D-glucosaminide (1-&gt;4)-beta-linkages in chitin and chitodextrins.</text>
        <dbReference type="EC" id="3.2.1.14"/>
    </reaction>
</comment>
<dbReference type="InterPro" id="IPR029070">
    <property type="entry name" value="Chitinase_insertion_sf"/>
</dbReference>
<dbReference type="GO" id="GO:0016787">
    <property type="term" value="F:hydrolase activity"/>
    <property type="evidence" value="ECO:0007669"/>
    <property type="project" value="UniProtKB-KW"/>
</dbReference>
<keyword evidence="10" id="KW-0732">Signal</keyword>
<proteinExistence type="inferred from homology"/>
<dbReference type="Pfam" id="PF00553">
    <property type="entry name" value="CBM_2"/>
    <property type="match status" value="1"/>
</dbReference>
<evidence type="ECO:0000259" key="12">
    <source>
        <dbReference type="PROSITE" id="PS51173"/>
    </source>
</evidence>
<name>A0ABP6Q705_9ACTN</name>
<evidence type="ECO:0000313" key="14">
    <source>
        <dbReference type="EMBL" id="GAA3200279.1"/>
    </source>
</evidence>
<feature type="domain" description="Fibronectin type-III" evidence="11">
    <location>
        <begin position="140"/>
        <end position="226"/>
    </location>
</feature>
<keyword evidence="6" id="KW-0119">Carbohydrate metabolism</keyword>
<evidence type="ECO:0000256" key="7">
    <source>
        <dbReference type="ARBA" id="ARBA00023295"/>
    </source>
</evidence>
<dbReference type="Proteomes" id="UP001501237">
    <property type="component" value="Unassembled WGS sequence"/>
</dbReference>
<keyword evidence="7 9" id="KW-0326">Glycosidase</keyword>
<comment type="caution">
    <text evidence="14">The sequence shown here is derived from an EMBL/GenBank/DDBJ whole genome shotgun (WGS) entry which is preliminary data.</text>
</comment>
<evidence type="ECO:0000256" key="10">
    <source>
        <dbReference type="SAM" id="SignalP"/>
    </source>
</evidence>
<dbReference type="Pfam" id="PF00704">
    <property type="entry name" value="Glyco_hydro_18"/>
    <property type="match status" value="1"/>
</dbReference>
<dbReference type="Gene3D" id="2.60.40.290">
    <property type="match status" value="1"/>
</dbReference>
<keyword evidence="8" id="KW-0624">Polysaccharide degradation</keyword>
<dbReference type="EC" id="3.2.1.14" evidence="3"/>
<dbReference type="InterPro" id="IPR011583">
    <property type="entry name" value="Chitinase_II/V-like_cat"/>
</dbReference>